<comment type="caution">
    <text evidence="1">The sequence shown here is derived from an EMBL/GenBank/DDBJ whole genome shotgun (WGS) entry which is preliminary data.</text>
</comment>
<sequence length="151" mass="16502">MAKNLCNDLDAVGFVKAFEKDCVKVAERLEVPIENILGLAAQESQYGKGRIAVDLKNYFSMHAPAPLQIGAEHPKDNKKIKVAKFSKFKDCAESFESRFGHAVKGKTDPLAFAQALVAVRFNTGKAEDGGRANFVPYLVSIINAVKGRRSC</sequence>
<keyword evidence="2" id="KW-1185">Reference proteome</keyword>
<organism evidence="1 2">
    <name type="scientific">Massilia genomosp. 1</name>
    <dbReference type="NCBI Taxonomy" id="2609280"/>
    <lineage>
        <taxon>Bacteria</taxon>
        <taxon>Pseudomonadati</taxon>
        <taxon>Pseudomonadota</taxon>
        <taxon>Betaproteobacteria</taxon>
        <taxon>Burkholderiales</taxon>
        <taxon>Oxalobacteraceae</taxon>
        <taxon>Telluria group</taxon>
        <taxon>Massilia</taxon>
    </lineage>
</organism>
<dbReference type="Proteomes" id="UP000610594">
    <property type="component" value="Unassembled WGS sequence"/>
</dbReference>
<dbReference type="RefSeq" id="WP_167241178.1">
    <property type="nucleotide sequence ID" value="NZ_WHJF01000231.1"/>
</dbReference>
<evidence type="ECO:0000313" key="2">
    <source>
        <dbReference type="Proteomes" id="UP000610594"/>
    </source>
</evidence>
<evidence type="ECO:0008006" key="3">
    <source>
        <dbReference type="Google" id="ProtNLM"/>
    </source>
</evidence>
<protein>
    <recommendedName>
        <fullName evidence="3">Mannosyl-glycoprotein endo-beta-N-acetylglucosamidase-like domain-containing protein</fullName>
    </recommendedName>
</protein>
<dbReference type="EMBL" id="WHJF01000231">
    <property type="protein sequence ID" value="NHZ67026.1"/>
    <property type="molecule type" value="Genomic_DNA"/>
</dbReference>
<gene>
    <name evidence="1" type="ORF">F1735_32990</name>
</gene>
<evidence type="ECO:0000313" key="1">
    <source>
        <dbReference type="EMBL" id="NHZ67026.1"/>
    </source>
</evidence>
<reference evidence="1 2" key="1">
    <citation type="submission" date="2019-10" db="EMBL/GenBank/DDBJ databases">
        <title>Taxonomy of Antarctic Massilia spp.: description of Massilia rubra sp. nov., Massilia aquatica sp. nov., Massilia mucilaginosa sp. nov., Massilia frigida sp. nov. isolated from streams, lakes and regoliths.</title>
        <authorList>
            <person name="Holochova P."/>
            <person name="Sedlacek I."/>
            <person name="Kralova S."/>
            <person name="Maslanova I."/>
            <person name="Busse H.-J."/>
            <person name="Stankova E."/>
            <person name="Vrbovska V."/>
            <person name="Kovarovic V."/>
            <person name="Bartak M."/>
            <person name="Svec P."/>
            <person name="Pantucek R."/>
        </authorList>
    </citation>
    <scope>NUCLEOTIDE SEQUENCE [LARGE SCALE GENOMIC DNA]</scope>
    <source>
        <strain evidence="1 2">CCM 8694</strain>
    </source>
</reference>
<accession>A0ABX0N3P7</accession>
<dbReference type="Gene3D" id="1.10.530.10">
    <property type="match status" value="1"/>
</dbReference>
<proteinExistence type="predicted"/>
<name>A0ABX0N3P7_9BURK</name>